<dbReference type="Proteomes" id="UP000664382">
    <property type="component" value="Unassembled WGS sequence"/>
</dbReference>
<keyword evidence="3" id="KW-1185">Reference proteome</keyword>
<comment type="caution">
    <text evidence="2">The sequence shown here is derived from an EMBL/GenBank/DDBJ whole genome shotgun (WGS) entry which is preliminary data.</text>
</comment>
<evidence type="ECO:0000313" key="3">
    <source>
        <dbReference type="Proteomes" id="UP000664382"/>
    </source>
</evidence>
<organism evidence="2 3">
    <name type="scientific">Leucobacter weissii</name>
    <dbReference type="NCBI Taxonomy" id="1983706"/>
    <lineage>
        <taxon>Bacteria</taxon>
        <taxon>Bacillati</taxon>
        <taxon>Actinomycetota</taxon>
        <taxon>Actinomycetes</taxon>
        <taxon>Micrococcales</taxon>
        <taxon>Microbacteriaceae</taxon>
        <taxon>Leucobacter</taxon>
    </lineage>
</organism>
<protein>
    <submittedName>
        <fullName evidence="2">Uncharacterized protein</fullName>
    </submittedName>
</protein>
<dbReference type="AlphaFoldDB" id="A0A939MUC3"/>
<feature type="region of interest" description="Disordered" evidence="1">
    <location>
        <begin position="1"/>
        <end position="118"/>
    </location>
</feature>
<evidence type="ECO:0000256" key="1">
    <source>
        <dbReference type="SAM" id="MobiDB-lite"/>
    </source>
</evidence>
<feature type="compositionally biased region" description="Basic and acidic residues" evidence="1">
    <location>
        <begin position="89"/>
        <end position="110"/>
    </location>
</feature>
<sequence length="118" mass="12859">MVQERPREVPQQPRPEENDPPRSGRDPREPTSTAPASVEESVYDEAEHAGASGPDEADPPRAAGKSDAAEDPDVGSVADLDPDEAADILETREEARRVKDGREEDRRDEDLISLDGTD</sequence>
<reference evidence="2" key="1">
    <citation type="submission" date="2021-03" db="EMBL/GenBank/DDBJ databases">
        <title>Leucobacter chromiisoli sp. nov., isolated from chromium-containing soil of chemical plant.</title>
        <authorList>
            <person name="Xu Z."/>
        </authorList>
    </citation>
    <scope>NUCLEOTIDE SEQUENCE</scope>
    <source>
        <strain evidence="2">S27</strain>
    </source>
</reference>
<proteinExistence type="predicted"/>
<evidence type="ECO:0000313" key="2">
    <source>
        <dbReference type="EMBL" id="MBO1903109.1"/>
    </source>
</evidence>
<dbReference type="RefSeq" id="WP_208098860.1">
    <property type="nucleotide sequence ID" value="NZ_JAGDYM010000017.1"/>
</dbReference>
<feature type="compositionally biased region" description="Basic and acidic residues" evidence="1">
    <location>
        <begin position="1"/>
        <end position="29"/>
    </location>
</feature>
<dbReference type="EMBL" id="JAGDYM010000017">
    <property type="protein sequence ID" value="MBO1903109.1"/>
    <property type="molecule type" value="Genomic_DNA"/>
</dbReference>
<accession>A0A939MUC3</accession>
<gene>
    <name evidence="2" type="ORF">J4H92_14285</name>
</gene>
<name>A0A939MUC3_9MICO</name>